<dbReference type="Proteomes" id="UP001230426">
    <property type="component" value="Unassembled WGS sequence"/>
</dbReference>
<accession>A0ABT9RBR5</accession>
<reference evidence="12 13" key="1">
    <citation type="submission" date="2023-07" db="EMBL/GenBank/DDBJ databases">
        <title>Sequencing the genomes of 1000 actinobacteria strains.</title>
        <authorList>
            <person name="Klenk H.-P."/>
        </authorList>
    </citation>
    <scope>NUCLEOTIDE SEQUENCE [LARGE SCALE GENOMIC DNA]</scope>
    <source>
        <strain evidence="12 13">DSM 44109</strain>
    </source>
</reference>
<dbReference type="NCBIfam" id="NF002537">
    <property type="entry name" value="PRK02090.1"/>
    <property type="match status" value="1"/>
</dbReference>
<dbReference type="EC" id="1.8.4.10" evidence="6 10"/>
<comment type="similarity">
    <text evidence="1 10">Belongs to the PAPS reductase family. CysH subfamily.</text>
</comment>
<evidence type="ECO:0000256" key="9">
    <source>
        <dbReference type="ARBA" id="ARBA00032041"/>
    </source>
</evidence>
<dbReference type="PANTHER" id="PTHR46509">
    <property type="entry name" value="PHOSPHOADENOSINE PHOSPHOSULFATE REDUCTASE"/>
    <property type="match status" value="1"/>
</dbReference>
<dbReference type="NCBIfam" id="TIGR02055">
    <property type="entry name" value="APS_reductase"/>
    <property type="match status" value="1"/>
</dbReference>
<evidence type="ECO:0000256" key="7">
    <source>
        <dbReference type="ARBA" id="ARBA00029514"/>
    </source>
</evidence>
<evidence type="ECO:0000313" key="13">
    <source>
        <dbReference type="Proteomes" id="UP001230426"/>
    </source>
</evidence>
<feature type="binding site" evidence="10">
    <location>
        <position position="215"/>
    </location>
    <ligand>
        <name>[4Fe-4S] cluster</name>
        <dbReference type="ChEBI" id="CHEBI:49883"/>
    </ligand>
</feature>
<comment type="subcellular location">
    <subcellularLocation>
        <location evidence="10">Cytoplasm</location>
    </subcellularLocation>
</comment>
<evidence type="ECO:0000256" key="6">
    <source>
        <dbReference type="ARBA" id="ARBA00024386"/>
    </source>
</evidence>
<comment type="cofactor">
    <cofactor evidence="10">
        <name>[4Fe-4S] cluster</name>
        <dbReference type="ChEBI" id="CHEBI:49883"/>
    </cofactor>
    <text evidence="10">Binds 1 [4Fe-4S] cluster per subunit.</text>
</comment>
<dbReference type="GO" id="GO:0004604">
    <property type="term" value="F:phosphoadenylyl-sulfate reductase (thioredoxin) activity"/>
    <property type="evidence" value="ECO:0007669"/>
    <property type="project" value="UniProtKB-EC"/>
</dbReference>
<evidence type="ECO:0000256" key="2">
    <source>
        <dbReference type="ARBA" id="ARBA00022490"/>
    </source>
</evidence>
<evidence type="ECO:0000256" key="8">
    <source>
        <dbReference type="ARBA" id="ARBA00030894"/>
    </source>
</evidence>
<evidence type="ECO:0000259" key="11">
    <source>
        <dbReference type="Pfam" id="PF01507"/>
    </source>
</evidence>
<keyword evidence="10" id="KW-0479">Metal-binding</keyword>
<feature type="binding site" evidence="10">
    <location>
        <position position="132"/>
    </location>
    <ligand>
        <name>[4Fe-4S] cluster</name>
        <dbReference type="ChEBI" id="CHEBI:49883"/>
    </ligand>
</feature>
<comment type="function">
    <text evidence="4 10">Catalyzes the formation of sulfite from adenosine 5'-phosphosulfate (APS) using thioredoxin as an electron donor.</text>
</comment>
<dbReference type="Pfam" id="PF01507">
    <property type="entry name" value="PAPS_reduct"/>
    <property type="match status" value="1"/>
</dbReference>
<feature type="domain" description="Phosphoadenosine phosphosulphate reductase" evidence="11">
    <location>
        <begin position="59"/>
        <end position="220"/>
    </location>
</feature>
<evidence type="ECO:0000256" key="5">
    <source>
        <dbReference type="ARBA" id="ARBA00024327"/>
    </source>
</evidence>
<keyword evidence="13" id="KW-1185">Reference proteome</keyword>
<evidence type="ECO:0000256" key="10">
    <source>
        <dbReference type="HAMAP-Rule" id="MF_00063"/>
    </source>
</evidence>
<dbReference type="SUPFAM" id="SSF52402">
    <property type="entry name" value="Adenine nucleotide alpha hydrolases-like"/>
    <property type="match status" value="1"/>
</dbReference>
<dbReference type="InterPro" id="IPR002500">
    <property type="entry name" value="PAPS_reduct_dom"/>
</dbReference>
<proteinExistence type="inferred from homology"/>
<dbReference type="HAMAP" id="MF_00063">
    <property type="entry name" value="CysH"/>
    <property type="match status" value="1"/>
</dbReference>
<sequence>MSDMTLVDIEVGLRQQRGALDLQDIVESAAQFLEDASALEIIRWAAATFGDRLCLTSSMSDALLIDLVSRVKPGVDVLFIDTGYHFAETIGTRDAVRQVYDVNVIDVKPSRTVAEQERDLGPRLFGRNPDLCCYLRKVEPLNRALEPYLAWVSGIRRDEAATRAGVKVVEWDAKRQMVKINPIARWTQDDVDNYMADNGVLINPLHYDNYPSIGCAPCTRQVAPGEDPRSGRWAGMAKTECGLHL</sequence>
<feature type="binding site" evidence="10">
    <location>
        <position position="218"/>
    </location>
    <ligand>
        <name>[4Fe-4S] cluster</name>
        <dbReference type="ChEBI" id="CHEBI:49883"/>
    </ligand>
</feature>
<evidence type="ECO:0000256" key="4">
    <source>
        <dbReference type="ARBA" id="ARBA00024298"/>
    </source>
</evidence>
<keyword evidence="3 10" id="KW-0560">Oxidoreductase</keyword>
<organism evidence="12 13">
    <name type="scientific">Streptosporangium brasiliense</name>
    <dbReference type="NCBI Taxonomy" id="47480"/>
    <lineage>
        <taxon>Bacteria</taxon>
        <taxon>Bacillati</taxon>
        <taxon>Actinomycetota</taxon>
        <taxon>Actinomycetes</taxon>
        <taxon>Streptosporangiales</taxon>
        <taxon>Streptosporangiaceae</taxon>
        <taxon>Streptosporangium</taxon>
    </lineage>
</organism>
<dbReference type="InterPro" id="IPR004511">
    <property type="entry name" value="PAPS/APS_Rdtase"/>
</dbReference>
<feature type="binding site" evidence="10">
    <location>
        <position position="133"/>
    </location>
    <ligand>
        <name>[4Fe-4S] cluster</name>
        <dbReference type="ChEBI" id="CHEBI:49883"/>
    </ligand>
</feature>
<dbReference type="EMBL" id="JAUSRB010000002">
    <property type="protein sequence ID" value="MDP9866696.1"/>
    <property type="molecule type" value="Genomic_DNA"/>
</dbReference>
<comment type="pathway">
    <text evidence="5 10">Sulfur metabolism; hydrogen sulfide biosynthesis; sulfite from sulfate.</text>
</comment>
<comment type="catalytic activity">
    <reaction evidence="10">
        <text>[thioredoxin]-disulfide + sulfite + AMP + 2 H(+) = adenosine 5'-phosphosulfate + [thioredoxin]-dithiol</text>
        <dbReference type="Rhea" id="RHEA:21976"/>
        <dbReference type="Rhea" id="RHEA-COMP:10698"/>
        <dbReference type="Rhea" id="RHEA-COMP:10700"/>
        <dbReference type="ChEBI" id="CHEBI:15378"/>
        <dbReference type="ChEBI" id="CHEBI:17359"/>
        <dbReference type="ChEBI" id="CHEBI:29950"/>
        <dbReference type="ChEBI" id="CHEBI:50058"/>
        <dbReference type="ChEBI" id="CHEBI:58243"/>
        <dbReference type="ChEBI" id="CHEBI:456215"/>
        <dbReference type="EC" id="1.8.4.10"/>
    </reaction>
</comment>
<dbReference type="InterPro" id="IPR014729">
    <property type="entry name" value="Rossmann-like_a/b/a_fold"/>
</dbReference>
<dbReference type="Gene3D" id="3.40.50.620">
    <property type="entry name" value="HUPs"/>
    <property type="match status" value="1"/>
</dbReference>
<evidence type="ECO:0000313" key="12">
    <source>
        <dbReference type="EMBL" id="MDP9866696.1"/>
    </source>
</evidence>
<gene>
    <name evidence="10" type="primary">cysH</name>
    <name evidence="12" type="ORF">J2S55_005962</name>
</gene>
<dbReference type="PIRSF" id="PIRSF000857">
    <property type="entry name" value="PAPS_reductase"/>
    <property type="match status" value="1"/>
</dbReference>
<keyword evidence="10" id="KW-0411">Iron-sulfur</keyword>
<dbReference type="PANTHER" id="PTHR46509:SF1">
    <property type="entry name" value="PHOSPHOADENOSINE PHOSPHOSULFATE REDUCTASE"/>
    <property type="match status" value="1"/>
</dbReference>
<dbReference type="InterPro" id="IPR011798">
    <property type="entry name" value="APS_reductase"/>
</dbReference>
<feature type="active site" description="Nucleophile; cysteine thiosulfonate intermediate" evidence="10">
    <location>
        <position position="241"/>
    </location>
</feature>
<protein>
    <recommendedName>
        <fullName evidence="7 10">Adenosine 5'-phosphosulfate reductase</fullName>
        <shortName evidence="10">APS reductase</shortName>
        <ecNumber evidence="6 10">1.8.4.10</ecNumber>
    </recommendedName>
    <alternativeName>
        <fullName evidence="9 10">5'-adenylylsulfate reductase</fullName>
    </alternativeName>
    <alternativeName>
        <fullName evidence="8 10">Thioredoxin-dependent 5'-adenylylsulfate reductase</fullName>
    </alternativeName>
</protein>
<keyword evidence="10" id="KW-0408">Iron</keyword>
<keyword evidence="2 10" id="KW-0963">Cytoplasm</keyword>
<dbReference type="NCBIfam" id="TIGR00434">
    <property type="entry name" value="cysH"/>
    <property type="match status" value="1"/>
</dbReference>
<evidence type="ECO:0000256" key="1">
    <source>
        <dbReference type="ARBA" id="ARBA00009732"/>
    </source>
</evidence>
<comment type="caution">
    <text evidence="12">The sequence shown here is derived from an EMBL/GenBank/DDBJ whole genome shotgun (WGS) entry which is preliminary data.</text>
</comment>
<evidence type="ECO:0000256" key="3">
    <source>
        <dbReference type="ARBA" id="ARBA00023002"/>
    </source>
</evidence>
<name>A0ABT9RBR5_9ACTN</name>
<dbReference type="CDD" id="cd23945">
    <property type="entry name" value="PAPS_reductase"/>
    <property type="match status" value="1"/>
</dbReference>